<evidence type="ECO:0000256" key="1">
    <source>
        <dbReference type="ARBA" id="ARBA00004651"/>
    </source>
</evidence>
<organism evidence="9 10">
    <name type="scientific">Hathewaya proteolytica DSM 3090</name>
    <dbReference type="NCBI Taxonomy" id="1121331"/>
    <lineage>
        <taxon>Bacteria</taxon>
        <taxon>Bacillati</taxon>
        <taxon>Bacillota</taxon>
        <taxon>Clostridia</taxon>
        <taxon>Eubacteriales</taxon>
        <taxon>Clostridiaceae</taxon>
        <taxon>Hathewaya</taxon>
    </lineage>
</organism>
<dbReference type="GO" id="GO:0005886">
    <property type="term" value="C:plasma membrane"/>
    <property type="evidence" value="ECO:0007669"/>
    <property type="project" value="UniProtKB-SubCell"/>
</dbReference>
<accession>A0A1M6LZD9</accession>
<evidence type="ECO:0000256" key="8">
    <source>
        <dbReference type="SAM" id="Phobius"/>
    </source>
</evidence>
<keyword evidence="6 8" id="KW-1133">Transmembrane helix</keyword>
<sequence>MFLNKFKDNKYTEVVLLSSIALFIVIICSVIFIRVIDNYDSWFSIIGEIFSIIAPFIYAVIIAYIINPVMKFFEKKCKLKRTLSVAITYIFIVSILGIFMVYLVPKIANSAVDFVKHIPEFAETAEGWVNDIGANPKIQKIITSLDINFDTNAIIGKVSEIAQGLANSIINSLVLFTKSFIKWVFGFLVSIYIVCDKEQLIYMAKRFIVKIFKMKKGRMIIEVGSNLNKMIGTYIGIKAIDSMIIGLIAFVGLTILKSEYSILIAVIVAITNMIPYFGPFIGMVVCFLINVFFSPAKAVFTVIFLFFVQQFDAWYLDPKLIGGKVGMSPLCVIFAVTVGGGIYGMIGMVLAVPIMAVIRLYINKSLKRGRAEYMEPEVIRYSKSEEEQKKDTVKNDIKDKN</sequence>
<dbReference type="PANTHER" id="PTHR21716">
    <property type="entry name" value="TRANSMEMBRANE PROTEIN"/>
    <property type="match status" value="1"/>
</dbReference>
<dbReference type="PANTHER" id="PTHR21716:SF53">
    <property type="entry name" value="PERMEASE PERM-RELATED"/>
    <property type="match status" value="1"/>
</dbReference>
<keyword evidence="3" id="KW-0813">Transport</keyword>
<feature type="transmembrane region" description="Helical" evidence="8">
    <location>
        <begin position="173"/>
        <end position="195"/>
    </location>
</feature>
<reference evidence="9 10" key="1">
    <citation type="submission" date="2016-11" db="EMBL/GenBank/DDBJ databases">
        <authorList>
            <person name="Jaros S."/>
            <person name="Januszkiewicz K."/>
            <person name="Wedrychowicz H."/>
        </authorList>
    </citation>
    <scope>NUCLEOTIDE SEQUENCE [LARGE SCALE GENOMIC DNA]</scope>
    <source>
        <strain evidence="9 10">DSM 3090</strain>
    </source>
</reference>
<evidence type="ECO:0000256" key="7">
    <source>
        <dbReference type="ARBA" id="ARBA00023136"/>
    </source>
</evidence>
<evidence type="ECO:0000256" key="2">
    <source>
        <dbReference type="ARBA" id="ARBA00009773"/>
    </source>
</evidence>
<evidence type="ECO:0000313" key="9">
    <source>
        <dbReference type="EMBL" id="SHJ76576.1"/>
    </source>
</evidence>
<dbReference type="AlphaFoldDB" id="A0A1M6LZD9"/>
<feature type="transmembrane region" description="Helical" evidence="8">
    <location>
        <begin position="86"/>
        <end position="104"/>
    </location>
</feature>
<feature type="transmembrane region" description="Helical" evidence="8">
    <location>
        <begin position="332"/>
        <end position="362"/>
    </location>
</feature>
<feature type="transmembrane region" description="Helical" evidence="8">
    <location>
        <begin position="42"/>
        <end position="66"/>
    </location>
</feature>
<dbReference type="Proteomes" id="UP000183952">
    <property type="component" value="Unassembled WGS sequence"/>
</dbReference>
<dbReference type="InterPro" id="IPR002549">
    <property type="entry name" value="AI-2E-like"/>
</dbReference>
<comment type="subcellular location">
    <subcellularLocation>
        <location evidence="1">Cell membrane</location>
        <topology evidence="1">Multi-pass membrane protein</topology>
    </subcellularLocation>
</comment>
<protein>
    <submittedName>
        <fullName evidence="9">Predicted PurR-regulated permease PerM</fullName>
    </submittedName>
</protein>
<dbReference type="STRING" id="1121331.SAMN02745248_00879"/>
<dbReference type="GO" id="GO:0055085">
    <property type="term" value="P:transmembrane transport"/>
    <property type="evidence" value="ECO:0007669"/>
    <property type="project" value="TreeGrafter"/>
</dbReference>
<dbReference type="EMBL" id="FRAD01000006">
    <property type="protein sequence ID" value="SHJ76576.1"/>
    <property type="molecule type" value="Genomic_DNA"/>
</dbReference>
<feature type="transmembrane region" description="Helical" evidence="8">
    <location>
        <begin position="12"/>
        <end position="36"/>
    </location>
</feature>
<feature type="transmembrane region" description="Helical" evidence="8">
    <location>
        <begin position="262"/>
        <end position="291"/>
    </location>
</feature>
<keyword evidence="4" id="KW-1003">Cell membrane</keyword>
<feature type="transmembrane region" description="Helical" evidence="8">
    <location>
        <begin position="235"/>
        <end position="256"/>
    </location>
</feature>
<evidence type="ECO:0000256" key="6">
    <source>
        <dbReference type="ARBA" id="ARBA00022989"/>
    </source>
</evidence>
<name>A0A1M6LZD9_9CLOT</name>
<keyword evidence="5 8" id="KW-0812">Transmembrane</keyword>
<evidence type="ECO:0000313" key="10">
    <source>
        <dbReference type="Proteomes" id="UP000183952"/>
    </source>
</evidence>
<evidence type="ECO:0000256" key="3">
    <source>
        <dbReference type="ARBA" id="ARBA00022448"/>
    </source>
</evidence>
<evidence type="ECO:0000256" key="4">
    <source>
        <dbReference type="ARBA" id="ARBA00022475"/>
    </source>
</evidence>
<feature type="transmembrane region" description="Helical" evidence="8">
    <location>
        <begin position="298"/>
        <end position="316"/>
    </location>
</feature>
<dbReference type="RefSeq" id="WP_084672045.1">
    <property type="nucleotide sequence ID" value="NZ_FRAD01000006.1"/>
</dbReference>
<keyword evidence="7 8" id="KW-0472">Membrane</keyword>
<dbReference type="Pfam" id="PF01594">
    <property type="entry name" value="AI-2E_transport"/>
    <property type="match status" value="1"/>
</dbReference>
<keyword evidence="10" id="KW-1185">Reference proteome</keyword>
<gene>
    <name evidence="9" type="ORF">SAMN02745248_00879</name>
</gene>
<evidence type="ECO:0000256" key="5">
    <source>
        <dbReference type="ARBA" id="ARBA00022692"/>
    </source>
</evidence>
<proteinExistence type="inferred from homology"/>
<dbReference type="OrthoDB" id="9793390at2"/>
<comment type="similarity">
    <text evidence="2">Belongs to the autoinducer-2 exporter (AI-2E) (TC 2.A.86) family.</text>
</comment>